<reference evidence="1 2" key="1">
    <citation type="submission" date="2019-08" db="EMBL/GenBank/DDBJ databases">
        <title>Whole genome of Aphis craccivora.</title>
        <authorList>
            <person name="Voronova N.V."/>
            <person name="Shulinski R.S."/>
            <person name="Bandarenka Y.V."/>
            <person name="Zhorov D.G."/>
            <person name="Warner D."/>
        </authorList>
    </citation>
    <scope>NUCLEOTIDE SEQUENCE [LARGE SCALE GENOMIC DNA]</scope>
    <source>
        <strain evidence="1">180601</strain>
        <tissue evidence="1">Whole Body</tissue>
    </source>
</reference>
<accession>A0A6G0WRQ0</accession>
<comment type="caution">
    <text evidence="1">The sequence shown here is derived from an EMBL/GenBank/DDBJ whole genome shotgun (WGS) entry which is preliminary data.</text>
</comment>
<dbReference type="OrthoDB" id="10063284at2759"/>
<dbReference type="AlphaFoldDB" id="A0A6G0WRQ0"/>
<keyword evidence="2" id="KW-1185">Reference proteome</keyword>
<name>A0A6G0WRQ0_APHCR</name>
<dbReference type="Proteomes" id="UP000478052">
    <property type="component" value="Unassembled WGS sequence"/>
</dbReference>
<feature type="non-terminal residue" evidence="1">
    <location>
        <position position="157"/>
    </location>
</feature>
<protein>
    <submittedName>
        <fullName evidence="1">52 kDa repressor of the inhibitor of the protein kinase-like</fullName>
    </submittedName>
</protein>
<evidence type="ECO:0000313" key="2">
    <source>
        <dbReference type="Proteomes" id="UP000478052"/>
    </source>
</evidence>
<dbReference type="EMBL" id="VUJU01008479">
    <property type="protein sequence ID" value="KAF0730144.1"/>
    <property type="molecule type" value="Genomic_DNA"/>
</dbReference>
<gene>
    <name evidence="1" type="ORF">FWK35_00026231</name>
</gene>
<sequence length="157" mass="18062">MSSKKQLNIQSFFKSPSSTSISIPEENIEHSSNNTDSLVHESAEHSTSSVNYSTRDIFNYIKKVLTQNEIQEVLNKIWMPDENFSFPTKAVIVGKEKTPRFLKFQFKWFSSYSWLVYSAIDNGAYCKFCVAFSKHSGGINNQSLGSLVIKKYDNWRH</sequence>
<evidence type="ECO:0000313" key="1">
    <source>
        <dbReference type="EMBL" id="KAF0730144.1"/>
    </source>
</evidence>
<proteinExistence type="predicted"/>
<organism evidence="1 2">
    <name type="scientific">Aphis craccivora</name>
    <name type="common">Cowpea aphid</name>
    <dbReference type="NCBI Taxonomy" id="307492"/>
    <lineage>
        <taxon>Eukaryota</taxon>
        <taxon>Metazoa</taxon>
        <taxon>Ecdysozoa</taxon>
        <taxon>Arthropoda</taxon>
        <taxon>Hexapoda</taxon>
        <taxon>Insecta</taxon>
        <taxon>Pterygota</taxon>
        <taxon>Neoptera</taxon>
        <taxon>Paraneoptera</taxon>
        <taxon>Hemiptera</taxon>
        <taxon>Sternorrhyncha</taxon>
        <taxon>Aphidomorpha</taxon>
        <taxon>Aphidoidea</taxon>
        <taxon>Aphididae</taxon>
        <taxon>Aphidini</taxon>
        <taxon>Aphis</taxon>
        <taxon>Aphis</taxon>
    </lineage>
</organism>